<dbReference type="AlphaFoldDB" id="A0A0N5D106"/>
<sequence length="171" mass="19410">MSASSSGVGEEHCRACMSVEELMRRARKMAGKISKDSVQQSSATSIPSGSTAMKSVRSDCPVNTEQLGRSTWNLLHTIAAYYPLKPTSEQKKNVRILMDLLGKTYPCSHCAEDLRRDLAQHQPDVEDRERFSLWMCALHNRVNKKLGKPEYNCSQWKERWLDGWKDGSCDQ</sequence>
<evidence type="ECO:0000256" key="10">
    <source>
        <dbReference type="SAM" id="MobiDB-lite"/>
    </source>
</evidence>
<dbReference type="GO" id="GO:0050660">
    <property type="term" value="F:flavin adenine dinucleotide binding"/>
    <property type="evidence" value="ECO:0007669"/>
    <property type="project" value="TreeGrafter"/>
</dbReference>
<comment type="subcellular location">
    <subcellularLocation>
        <location evidence="2">Mitochondrion intermembrane space</location>
    </subcellularLocation>
</comment>
<dbReference type="PROSITE" id="PS51324">
    <property type="entry name" value="ERV_ALR"/>
    <property type="match status" value="1"/>
</dbReference>
<evidence type="ECO:0000313" key="12">
    <source>
        <dbReference type="EMBL" id="VDN03852.1"/>
    </source>
</evidence>
<dbReference type="STRING" id="103827.A0A0N5D106"/>
<dbReference type="Proteomes" id="UP000276776">
    <property type="component" value="Unassembled WGS sequence"/>
</dbReference>
<dbReference type="Pfam" id="PF04777">
    <property type="entry name" value="Evr1_Alr"/>
    <property type="match status" value="1"/>
</dbReference>
<feature type="domain" description="ERV/ALR sulfhydryl oxidase" evidence="11">
    <location>
        <begin position="60"/>
        <end position="160"/>
    </location>
</feature>
<evidence type="ECO:0000256" key="4">
    <source>
        <dbReference type="ARBA" id="ARBA00022827"/>
    </source>
</evidence>
<keyword evidence="4 9" id="KW-0274">FAD</keyword>
<dbReference type="EMBL" id="UYYF01004420">
    <property type="protein sequence ID" value="VDN03852.1"/>
    <property type="molecule type" value="Genomic_DNA"/>
</dbReference>
<dbReference type="OMA" id="FALWMCQ"/>
<keyword evidence="6" id="KW-0496">Mitochondrion</keyword>
<dbReference type="SUPFAM" id="SSF69000">
    <property type="entry name" value="FAD-dependent thiol oxidase"/>
    <property type="match status" value="1"/>
</dbReference>
<dbReference type="EC" id="1.8.3.2" evidence="9"/>
<evidence type="ECO:0000256" key="3">
    <source>
        <dbReference type="ARBA" id="ARBA00022630"/>
    </source>
</evidence>
<evidence type="ECO:0000256" key="7">
    <source>
        <dbReference type="ARBA" id="ARBA00023157"/>
    </source>
</evidence>
<dbReference type="FunFam" id="1.20.120.310:FF:000003">
    <property type="entry name" value="Sulfhydryl oxidase"/>
    <property type="match status" value="1"/>
</dbReference>
<dbReference type="PANTHER" id="PTHR12645">
    <property type="entry name" value="ALR/ERV"/>
    <property type="match status" value="1"/>
</dbReference>
<reference evidence="12 13" key="2">
    <citation type="submission" date="2018-11" db="EMBL/GenBank/DDBJ databases">
        <authorList>
            <consortium name="Pathogen Informatics"/>
        </authorList>
    </citation>
    <scope>NUCLEOTIDE SEQUENCE [LARGE SCALE GENOMIC DNA]</scope>
</reference>
<evidence type="ECO:0000256" key="5">
    <source>
        <dbReference type="ARBA" id="ARBA00023002"/>
    </source>
</evidence>
<evidence type="ECO:0000256" key="2">
    <source>
        <dbReference type="ARBA" id="ARBA00004569"/>
    </source>
</evidence>
<evidence type="ECO:0000259" key="11">
    <source>
        <dbReference type="PROSITE" id="PS51324"/>
    </source>
</evidence>
<evidence type="ECO:0000256" key="1">
    <source>
        <dbReference type="ARBA" id="ARBA00001974"/>
    </source>
</evidence>
<feature type="compositionally biased region" description="Polar residues" evidence="10">
    <location>
        <begin position="36"/>
        <end position="53"/>
    </location>
</feature>
<dbReference type="OrthoDB" id="17199at2759"/>
<evidence type="ECO:0000256" key="9">
    <source>
        <dbReference type="RuleBase" id="RU371123"/>
    </source>
</evidence>
<dbReference type="Gene3D" id="1.20.120.310">
    <property type="entry name" value="ERV/ALR sulfhydryl oxidase domain"/>
    <property type="match status" value="1"/>
</dbReference>
<evidence type="ECO:0000313" key="13">
    <source>
        <dbReference type="Proteomes" id="UP000276776"/>
    </source>
</evidence>
<gene>
    <name evidence="12" type="ORF">TCLT_LOCUS6496</name>
</gene>
<keyword evidence="13" id="KW-1185">Reference proteome</keyword>
<comment type="catalytic activity">
    <reaction evidence="8 9">
        <text>2 R'C(R)SH + O2 = R'C(R)S-S(R)CR' + H2O2</text>
        <dbReference type="Rhea" id="RHEA:17357"/>
        <dbReference type="ChEBI" id="CHEBI:15379"/>
        <dbReference type="ChEBI" id="CHEBI:16240"/>
        <dbReference type="ChEBI" id="CHEBI:16520"/>
        <dbReference type="ChEBI" id="CHEBI:17412"/>
        <dbReference type="EC" id="1.8.3.2"/>
    </reaction>
</comment>
<accession>A0A0N5D106</accession>
<proteinExistence type="predicted"/>
<dbReference type="GO" id="GO:0016971">
    <property type="term" value="F:flavin-dependent sulfhydryl oxidase activity"/>
    <property type="evidence" value="ECO:0007669"/>
    <property type="project" value="InterPro"/>
</dbReference>
<reference evidence="14" key="1">
    <citation type="submission" date="2017-02" db="UniProtKB">
        <authorList>
            <consortium name="WormBaseParasite"/>
        </authorList>
    </citation>
    <scope>IDENTIFICATION</scope>
</reference>
<organism evidence="14">
    <name type="scientific">Thelazia callipaeda</name>
    <name type="common">Oriental eyeworm</name>
    <name type="synonym">Parasitic nematode</name>
    <dbReference type="NCBI Taxonomy" id="103827"/>
    <lineage>
        <taxon>Eukaryota</taxon>
        <taxon>Metazoa</taxon>
        <taxon>Ecdysozoa</taxon>
        <taxon>Nematoda</taxon>
        <taxon>Chromadorea</taxon>
        <taxon>Rhabditida</taxon>
        <taxon>Spirurina</taxon>
        <taxon>Spiruromorpha</taxon>
        <taxon>Thelazioidea</taxon>
        <taxon>Thelaziidae</taxon>
        <taxon>Thelazia</taxon>
    </lineage>
</organism>
<keyword evidence="3 9" id="KW-0285">Flavoprotein</keyword>
<keyword evidence="5 9" id="KW-0560">Oxidoreductase</keyword>
<evidence type="ECO:0000256" key="6">
    <source>
        <dbReference type="ARBA" id="ARBA00023128"/>
    </source>
</evidence>
<evidence type="ECO:0000256" key="8">
    <source>
        <dbReference type="ARBA" id="ARBA00048864"/>
    </source>
</evidence>
<dbReference type="InterPro" id="IPR017905">
    <property type="entry name" value="ERV/ALR_sulphydryl_oxidase"/>
</dbReference>
<protein>
    <recommendedName>
        <fullName evidence="9">Sulfhydryl oxidase</fullName>
        <ecNumber evidence="9">1.8.3.2</ecNumber>
    </recommendedName>
</protein>
<dbReference type="InterPro" id="IPR039799">
    <property type="entry name" value="ALR/ERV"/>
</dbReference>
<dbReference type="InterPro" id="IPR036774">
    <property type="entry name" value="ERV/ALR_sulphydryl_oxid_sf"/>
</dbReference>
<keyword evidence="7" id="KW-1015">Disulfide bond</keyword>
<evidence type="ECO:0000313" key="14">
    <source>
        <dbReference type="WBParaSite" id="TCLT_0000650701-mRNA-1"/>
    </source>
</evidence>
<dbReference type="WBParaSite" id="TCLT_0000650701-mRNA-1">
    <property type="protein sequence ID" value="TCLT_0000650701-mRNA-1"/>
    <property type="gene ID" value="TCLT_0000650701"/>
</dbReference>
<dbReference type="PANTHER" id="PTHR12645:SF0">
    <property type="entry name" value="FAD-LINKED SULFHYDRYL OXIDASE ALR"/>
    <property type="match status" value="1"/>
</dbReference>
<dbReference type="GO" id="GO:0005758">
    <property type="term" value="C:mitochondrial intermembrane space"/>
    <property type="evidence" value="ECO:0007669"/>
    <property type="project" value="UniProtKB-SubCell"/>
</dbReference>
<name>A0A0N5D106_THECL</name>
<feature type="region of interest" description="Disordered" evidence="10">
    <location>
        <begin position="30"/>
        <end position="56"/>
    </location>
</feature>
<comment type="cofactor">
    <cofactor evidence="1 9">
        <name>FAD</name>
        <dbReference type="ChEBI" id="CHEBI:57692"/>
    </cofactor>
</comment>